<feature type="compositionally biased region" description="Gly residues" evidence="1">
    <location>
        <begin position="8"/>
        <end position="20"/>
    </location>
</feature>
<sequence>MGHRSQRPGGGGGGSGGGGGHCLNLSPRIEVCLLTCIPSRGALEGDHSGPAGPCGPRPGTFLGSFPGNIHRSAF</sequence>
<feature type="region of interest" description="Disordered" evidence="1">
    <location>
        <begin position="1"/>
        <end position="20"/>
    </location>
</feature>
<evidence type="ECO:0000313" key="3">
    <source>
        <dbReference type="Proteomes" id="UP000053097"/>
    </source>
</evidence>
<name>A0A026WV13_OOCBI</name>
<dbReference type="AlphaFoldDB" id="A0A026WV13"/>
<dbReference type="Proteomes" id="UP000053097">
    <property type="component" value="Unassembled WGS sequence"/>
</dbReference>
<evidence type="ECO:0000256" key="1">
    <source>
        <dbReference type="SAM" id="MobiDB-lite"/>
    </source>
</evidence>
<protein>
    <submittedName>
        <fullName evidence="2">Uncharacterized protein</fullName>
    </submittedName>
</protein>
<keyword evidence="3" id="KW-1185">Reference proteome</keyword>
<organism evidence="2 3">
    <name type="scientific">Ooceraea biroi</name>
    <name type="common">Clonal raider ant</name>
    <name type="synonym">Cerapachys biroi</name>
    <dbReference type="NCBI Taxonomy" id="2015173"/>
    <lineage>
        <taxon>Eukaryota</taxon>
        <taxon>Metazoa</taxon>
        <taxon>Ecdysozoa</taxon>
        <taxon>Arthropoda</taxon>
        <taxon>Hexapoda</taxon>
        <taxon>Insecta</taxon>
        <taxon>Pterygota</taxon>
        <taxon>Neoptera</taxon>
        <taxon>Endopterygota</taxon>
        <taxon>Hymenoptera</taxon>
        <taxon>Apocrita</taxon>
        <taxon>Aculeata</taxon>
        <taxon>Formicoidea</taxon>
        <taxon>Formicidae</taxon>
        <taxon>Dorylinae</taxon>
        <taxon>Ooceraea</taxon>
    </lineage>
</organism>
<feature type="region of interest" description="Disordered" evidence="1">
    <location>
        <begin position="45"/>
        <end position="74"/>
    </location>
</feature>
<proteinExistence type="predicted"/>
<accession>A0A026WV13</accession>
<evidence type="ECO:0000313" key="2">
    <source>
        <dbReference type="EMBL" id="EZA59501.1"/>
    </source>
</evidence>
<reference evidence="2 3" key="1">
    <citation type="journal article" date="2014" name="Curr. Biol.">
        <title>The genome of the clonal raider ant Cerapachys biroi.</title>
        <authorList>
            <person name="Oxley P.R."/>
            <person name="Ji L."/>
            <person name="Fetter-Pruneda I."/>
            <person name="McKenzie S.K."/>
            <person name="Li C."/>
            <person name="Hu H."/>
            <person name="Zhang G."/>
            <person name="Kronauer D.J."/>
        </authorList>
    </citation>
    <scope>NUCLEOTIDE SEQUENCE [LARGE SCALE GENOMIC DNA]</scope>
</reference>
<dbReference type="EMBL" id="KK107105">
    <property type="protein sequence ID" value="EZA59501.1"/>
    <property type="molecule type" value="Genomic_DNA"/>
</dbReference>
<gene>
    <name evidence="2" type="ORF">X777_00344</name>
</gene>